<comment type="similarity">
    <text evidence="1">Belongs to the Gfo/Idh/MocA family.</text>
</comment>
<sequence length="343" mass="37718">MTTASPIQTGLLAYGMSGQIFQAPFVAAHPGFVLRAVVERHQQRATQAYPTLQSYPSVEAMLADPALELVIVNTPNNTHVDLATQALQAGKHVLVEKPVAITTAELEGLLDLAQQKNRHFLAYQNRRWDSDFLAVRDVVESGELGKLHEVHFRYDRFRTPLNTKTFKEEPGPGAGLFYDLGPHLLDQAISLFGAPLSCTKTLTSHRPHSRVDDYFHLHLRYPEGLEVFLTSGLLVAQPGPAFVLHGTRGSFSKMRADAQEAQLQAGMGPTEPSFGHEVPEHAGRLTLAAPGTDKLTTTPYPSQPSNYLGLFEAVFQTIRNGAPYPVRPEELRTQLALLEQPAS</sequence>
<dbReference type="SUPFAM" id="SSF51735">
    <property type="entry name" value="NAD(P)-binding Rossmann-fold domains"/>
    <property type="match status" value="1"/>
</dbReference>
<evidence type="ECO:0000259" key="3">
    <source>
        <dbReference type="Pfam" id="PF01408"/>
    </source>
</evidence>
<dbReference type="SUPFAM" id="SSF55347">
    <property type="entry name" value="Glyceraldehyde-3-phosphate dehydrogenase-like, C-terminal domain"/>
    <property type="match status" value="1"/>
</dbReference>
<evidence type="ECO:0000256" key="1">
    <source>
        <dbReference type="ARBA" id="ARBA00010928"/>
    </source>
</evidence>
<accession>A0A8T9SWY3</accession>
<dbReference type="Gene3D" id="3.30.360.10">
    <property type="entry name" value="Dihydrodipicolinate Reductase, domain 2"/>
    <property type="match status" value="1"/>
</dbReference>
<dbReference type="Pfam" id="PF02894">
    <property type="entry name" value="GFO_IDH_MocA_C"/>
    <property type="match status" value="1"/>
</dbReference>
<dbReference type="GO" id="GO:0016491">
    <property type="term" value="F:oxidoreductase activity"/>
    <property type="evidence" value="ECO:0007669"/>
    <property type="project" value="UniProtKB-KW"/>
</dbReference>
<evidence type="ECO:0000313" key="5">
    <source>
        <dbReference type="EMBL" id="UOR04680.1"/>
    </source>
</evidence>
<dbReference type="InterPro" id="IPR036291">
    <property type="entry name" value="NAD(P)-bd_dom_sf"/>
</dbReference>
<dbReference type="GO" id="GO:0000166">
    <property type="term" value="F:nucleotide binding"/>
    <property type="evidence" value="ECO:0007669"/>
    <property type="project" value="InterPro"/>
</dbReference>
<dbReference type="InterPro" id="IPR004104">
    <property type="entry name" value="Gfo/Idh/MocA-like_OxRdtase_C"/>
</dbReference>
<keyword evidence="6" id="KW-1185">Reference proteome</keyword>
<dbReference type="RefSeq" id="WP_245092462.1">
    <property type="nucleotide sequence ID" value="NZ_CP095053.1"/>
</dbReference>
<dbReference type="PANTHER" id="PTHR43708:SF5">
    <property type="entry name" value="CONSERVED EXPRESSED OXIDOREDUCTASE (EUROFUNG)-RELATED"/>
    <property type="match status" value="1"/>
</dbReference>
<dbReference type="AlphaFoldDB" id="A0A8T9SWY3"/>
<evidence type="ECO:0000256" key="2">
    <source>
        <dbReference type="ARBA" id="ARBA00023002"/>
    </source>
</evidence>
<protein>
    <submittedName>
        <fullName evidence="5">Gfo/Idh/MocA family oxidoreductase</fullName>
    </submittedName>
</protein>
<dbReference type="Pfam" id="PF01408">
    <property type="entry name" value="GFO_IDH_MocA"/>
    <property type="match status" value="1"/>
</dbReference>
<dbReference type="InterPro" id="IPR051317">
    <property type="entry name" value="Gfo/Idh/MocA_oxidoreduct"/>
</dbReference>
<name>A0A8T9SWY3_9BACT</name>
<evidence type="ECO:0000259" key="4">
    <source>
        <dbReference type="Pfam" id="PF02894"/>
    </source>
</evidence>
<feature type="domain" description="Gfo/Idh/MocA-like oxidoreductase C-terminal" evidence="4">
    <location>
        <begin position="137"/>
        <end position="337"/>
    </location>
</feature>
<evidence type="ECO:0000313" key="6">
    <source>
        <dbReference type="Proteomes" id="UP000829925"/>
    </source>
</evidence>
<dbReference type="Gene3D" id="3.40.50.720">
    <property type="entry name" value="NAD(P)-binding Rossmann-like Domain"/>
    <property type="match status" value="1"/>
</dbReference>
<dbReference type="EMBL" id="CP095053">
    <property type="protein sequence ID" value="UOR04680.1"/>
    <property type="molecule type" value="Genomic_DNA"/>
</dbReference>
<dbReference type="Proteomes" id="UP000829925">
    <property type="component" value="Chromosome"/>
</dbReference>
<reference evidence="5 6" key="1">
    <citation type="submission" date="2022-04" db="EMBL/GenBank/DDBJ databases">
        <title>Hymenobacter sp. isolated from the air.</title>
        <authorList>
            <person name="Won M."/>
            <person name="Lee C.-M."/>
            <person name="Woen H.-Y."/>
            <person name="Kwon S.-W."/>
        </authorList>
    </citation>
    <scope>NUCLEOTIDE SEQUENCE [LARGE SCALE GENOMIC DNA]</scope>
    <source>
        <strain evidence="6">5413 J-13</strain>
    </source>
</reference>
<organism evidence="5 6">
    <name type="scientific">Hymenobacter aerilatus</name>
    <dbReference type="NCBI Taxonomy" id="2932251"/>
    <lineage>
        <taxon>Bacteria</taxon>
        <taxon>Pseudomonadati</taxon>
        <taxon>Bacteroidota</taxon>
        <taxon>Cytophagia</taxon>
        <taxon>Cytophagales</taxon>
        <taxon>Hymenobacteraceae</taxon>
        <taxon>Hymenobacter</taxon>
    </lineage>
</organism>
<dbReference type="InterPro" id="IPR000683">
    <property type="entry name" value="Gfo/Idh/MocA-like_OxRdtase_N"/>
</dbReference>
<keyword evidence="2" id="KW-0560">Oxidoreductase</keyword>
<dbReference type="KEGG" id="haei:MUN82_17235"/>
<feature type="domain" description="Gfo/Idh/MocA-like oxidoreductase N-terminal" evidence="3">
    <location>
        <begin position="14"/>
        <end position="120"/>
    </location>
</feature>
<gene>
    <name evidence="5" type="ORF">MUN82_17235</name>
</gene>
<dbReference type="PANTHER" id="PTHR43708">
    <property type="entry name" value="CONSERVED EXPRESSED OXIDOREDUCTASE (EUROFUNG)"/>
    <property type="match status" value="1"/>
</dbReference>
<proteinExistence type="inferred from homology"/>